<reference evidence="3 4" key="1">
    <citation type="submission" date="2024-05" db="EMBL/GenBank/DDBJ databases">
        <authorList>
            <person name="Zhao H."/>
            <person name="Xu Y."/>
            <person name="Lin S."/>
            <person name="Spain J.C."/>
            <person name="Zhou N.-Y."/>
        </authorList>
    </citation>
    <scope>NUCLEOTIDE SEQUENCE [LARGE SCALE GENOMIC DNA]</scope>
    <source>
        <strain evidence="3 4">NEAU-NG30</strain>
    </source>
</reference>
<evidence type="ECO:0000313" key="4">
    <source>
        <dbReference type="Proteomes" id="UP001440984"/>
    </source>
</evidence>
<dbReference type="Proteomes" id="UP001440984">
    <property type="component" value="Unassembled WGS sequence"/>
</dbReference>
<evidence type="ECO:0000313" key="3">
    <source>
        <dbReference type="EMBL" id="MEQ0558749.1"/>
    </source>
</evidence>
<accession>A0ABV0L8W7</accession>
<evidence type="ECO:0000256" key="1">
    <source>
        <dbReference type="SAM" id="MobiDB-lite"/>
    </source>
</evidence>
<feature type="region of interest" description="Disordered" evidence="1">
    <location>
        <begin position="34"/>
        <end position="66"/>
    </location>
</feature>
<evidence type="ECO:0000256" key="2">
    <source>
        <dbReference type="SAM" id="SignalP"/>
    </source>
</evidence>
<dbReference type="RefSeq" id="WP_348948309.1">
    <property type="nucleotide sequence ID" value="NZ_JBDZYD010000002.1"/>
</dbReference>
<dbReference type="EMBL" id="JBDZYD010000002">
    <property type="protein sequence ID" value="MEQ0558749.1"/>
    <property type="molecule type" value="Genomic_DNA"/>
</dbReference>
<keyword evidence="4" id="KW-1185">Reference proteome</keyword>
<protein>
    <submittedName>
        <fullName evidence="3">Uncharacterized protein</fullName>
    </submittedName>
</protein>
<organism evidence="3 4">
    <name type="scientific">Amycolatopsis melonis</name>
    <dbReference type="NCBI Taxonomy" id="3156488"/>
    <lineage>
        <taxon>Bacteria</taxon>
        <taxon>Bacillati</taxon>
        <taxon>Actinomycetota</taxon>
        <taxon>Actinomycetes</taxon>
        <taxon>Pseudonocardiales</taxon>
        <taxon>Pseudonocardiaceae</taxon>
        <taxon>Amycolatopsis</taxon>
    </lineage>
</organism>
<keyword evidence="2" id="KW-0732">Signal</keyword>
<feature type="signal peptide" evidence="2">
    <location>
        <begin position="1"/>
        <end position="32"/>
    </location>
</feature>
<proteinExistence type="predicted"/>
<feature type="compositionally biased region" description="Pro residues" evidence="1">
    <location>
        <begin position="56"/>
        <end position="66"/>
    </location>
</feature>
<comment type="caution">
    <text evidence="3">The sequence shown here is derived from an EMBL/GenBank/DDBJ whole genome shotgun (WGS) entry which is preliminary data.</text>
</comment>
<name>A0ABV0L8W7_9PSEU</name>
<sequence length="66" mass="6206">MKKSAVIGSIVSACTVLTAAGAVLLALPGAGAGDVSERGAGGKLSADDTSIVITPPRAPGPVAPGH</sequence>
<feature type="chain" id="PRO_5045610354" evidence="2">
    <location>
        <begin position="33"/>
        <end position="66"/>
    </location>
</feature>
<gene>
    <name evidence="3" type="ORF">ABJI51_06690</name>
</gene>